<sequence>MEGLGKFKLSSSQPGKGGASHKAKFLMLKESYDTVIARHQELLRELQVANSKLKSVQAENDLLLDALGIVANTQPTLVGILQQMDPEPLFPPGEAYPPHRGPYAALPPAAYVVDAPPPSLNGNGHSDHSTHRAANGRSRSSREYRDQLPPINDESADQEMIVIDAERELGREQHEHENEREYSANAAVPPPGPGSDGH</sequence>
<organism evidence="3 4">
    <name type="scientific">Sanghuangporus baumii</name>
    <name type="common">Phellinus baumii</name>
    <dbReference type="NCBI Taxonomy" id="108892"/>
    <lineage>
        <taxon>Eukaryota</taxon>
        <taxon>Fungi</taxon>
        <taxon>Dikarya</taxon>
        <taxon>Basidiomycota</taxon>
        <taxon>Agaricomycotina</taxon>
        <taxon>Agaricomycetes</taxon>
        <taxon>Hymenochaetales</taxon>
        <taxon>Hymenochaetaceae</taxon>
        <taxon>Sanghuangporus</taxon>
    </lineage>
</organism>
<accession>A0A9Q5HUR5</accession>
<dbReference type="Proteomes" id="UP000757232">
    <property type="component" value="Unassembled WGS sequence"/>
</dbReference>
<dbReference type="EMBL" id="LNZH02000203">
    <property type="protein sequence ID" value="OCB86319.1"/>
    <property type="molecule type" value="Genomic_DNA"/>
</dbReference>
<dbReference type="AlphaFoldDB" id="A0A9Q5HUR5"/>
<name>A0A9Q5HUR5_SANBA</name>
<gene>
    <name evidence="2" type="ORF">A7U60_g6630</name>
    <name evidence="3" type="ORF">A7U60_g6632</name>
</gene>
<feature type="compositionally biased region" description="Basic and acidic residues" evidence="1">
    <location>
        <begin position="164"/>
        <end position="182"/>
    </location>
</feature>
<protein>
    <submittedName>
        <fullName evidence="3">Uncharacterized protein</fullName>
    </submittedName>
</protein>
<feature type="region of interest" description="Disordered" evidence="1">
    <location>
        <begin position="1"/>
        <end position="20"/>
    </location>
</feature>
<evidence type="ECO:0000313" key="4">
    <source>
        <dbReference type="Proteomes" id="UP000757232"/>
    </source>
</evidence>
<evidence type="ECO:0000256" key="1">
    <source>
        <dbReference type="SAM" id="MobiDB-lite"/>
    </source>
</evidence>
<dbReference type="OrthoDB" id="2442602at2759"/>
<dbReference type="EMBL" id="LNZH02000203">
    <property type="protein sequence ID" value="OCB86318.1"/>
    <property type="molecule type" value="Genomic_DNA"/>
</dbReference>
<comment type="caution">
    <text evidence="3">The sequence shown here is derived from an EMBL/GenBank/DDBJ whole genome shotgun (WGS) entry which is preliminary data.</text>
</comment>
<reference evidence="3" key="1">
    <citation type="submission" date="2016-06" db="EMBL/GenBank/DDBJ databases">
        <title>Draft Genome sequence of the fungus Inonotus baumii.</title>
        <authorList>
            <person name="Zhu H."/>
            <person name="Lin W."/>
        </authorList>
    </citation>
    <scope>NUCLEOTIDE SEQUENCE</scope>
    <source>
        <strain evidence="3">821</strain>
    </source>
</reference>
<evidence type="ECO:0000313" key="2">
    <source>
        <dbReference type="EMBL" id="OCB86318.1"/>
    </source>
</evidence>
<evidence type="ECO:0000313" key="3">
    <source>
        <dbReference type="EMBL" id="OCB86319.1"/>
    </source>
</evidence>
<proteinExistence type="predicted"/>
<feature type="region of interest" description="Disordered" evidence="1">
    <location>
        <begin position="114"/>
        <end position="198"/>
    </location>
</feature>
<keyword evidence="4" id="KW-1185">Reference proteome</keyword>
<feature type="compositionally biased region" description="Pro residues" evidence="1">
    <location>
        <begin position="188"/>
        <end position="198"/>
    </location>
</feature>